<evidence type="ECO:0000313" key="3">
    <source>
        <dbReference type="Proteomes" id="UP000292445"/>
    </source>
</evidence>
<dbReference type="Gene3D" id="3.10.450.50">
    <property type="match status" value="1"/>
</dbReference>
<protein>
    <submittedName>
        <fullName evidence="2">3-phenylpropionate/cinnamic acid dioxygenase small subunit</fullName>
    </submittedName>
</protein>
<dbReference type="SUPFAM" id="SSF54427">
    <property type="entry name" value="NTF2-like"/>
    <property type="match status" value="1"/>
</dbReference>
<name>A0A4Q7NKC3_9BURK</name>
<gene>
    <name evidence="2" type="ORF">EV675_1573</name>
</gene>
<dbReference type="InterPro" id="IPR032710">
    <property type="entry name" value="NTF2-like_dom_sf"/>
</dbReference>
<feature type="domain" description="SnoaL-like" evidence="1">
    <location>
        <begin position="30"/>
        <end position="160"/>
    </location>
</feature>
<keyword evidence="2" id="KW-0560">Oxidoreductase</keyword>
<evidence type="ECO:0000313" key="2">
    <source>
        <dbReference type="EMBL" id="RZS85544.1"/>
    </source>
</evidence>
<proteinExistence type="predicted"/>
<dbReference type="GO" id="GO:0051213">
    <property type="term" value="F:dioxygenase activity"/>
    <property type="evidence" value="ECO:0007669"/>
    <property type="project" value="UniProtKB-KW"/>
</dbReference>
<dbReference type="EMBL" id="SGXC01000001">
    <property type="protein sequence ID" value="RZS85544.1"/>
    <property type="molecule type" value="Genomic_DNA"/>
</dbReference>
<keyword evidence="2" id="KW-0223">Dioxygenase</keyword>
<dbReference type="Proteomes" id="UP000292445">
    <property type="component" value="Unassembled WGS sequence"/>
</dbReference>
<comment type="caution">
    <text evidence="2">The sequence shown here is derived from an EMBL/GenBank/DDBJ whole genome shotgun (WGS) entry which is preliminary data.</text>
</comment>
<organism evidence="2 3">
    <name type="scientific">Pigmentiphaga kullae</name>
    <dbReference type="NCBI Taxonomy" id="151784"/>
    <lineage>
        <taxon>Bacteria</taxon>
        <taxon>Pseudomonadati</taxon>
        <taxon>Pseudomonadota</taxon>
        <taxon>Betaproteobacteria</taxon>
        <taxon>Burkholderiales</taxon>
        <taxon>Alcaligenaceae</taxon>
        <taxon>Pigmentiphaga</taxon>
    </lineage>
</organism>
<dbReference type="AlphaFoldDB" id="A0A4Q7NKC3"/>
<evidence type="ECO:0000259" key="1">
    <source>
        <dbReference type="Pfam" id="PF13577"/>
    </source>
</evidence>
<dbReference type="Pfam" id="PF13577">
    <property type="entry name" value="SnoaL_4"/>
    <property type="match status" value="1"/>
</dbReference>
<keyword evidence="3" id="KW-1185">Reference proteome</keyword>
<sequence length="177" mass="20174">MGTSMMTLQLSGYAPSRVDARRAAELRPLVEHFNIEYCAVLDSGHIEEWPRFFTEDCVYRITARENAELDMPVGLVYAEGRPMLHDRAVAISRTQMFAPRTMTHILSSPRIVAEEGQEIWAQCNYVLLQTLVEGPTTLHLAGTYHDRFVRDGDELLLRERQVIHESSVIANDLVYPV</sequence>
<accession>A0A4Q7NKC3</accession>
<dbReference type="InterPro" id="IPR037401">
    <property type="entry name" value="SnoaL-like"/>
</dbReference>
<reference evidence="2 3" key="1">
    <citation type="submission" date="2019-02" db="EMBL/GenBank/DDBJ databases">
        <title>Genomic Encyclopedia of Type Strains, Phase IV (KMG-IV): sequencing the most valuable type-strain genomes for metagenomic binning, comparative biology and taxonomic classification.</title>
        <authorList>
            <person name="Goeker M."/>
        </authorList>
    </citation>
    <scope>NUCLEOTIDE SEQUENCE [LARGE SCALE GENOMIC DNA]</scope>
    <source>
        <strain evidence="2 3">K24</strain>
    </source>
</reference>